<dbReference type="GeneID" id="19321545"/>
<evidence type="ECO:0000256" key="2">
    <source>
        <dbReference type="ARBA" id="ARBA00022692"/>
    </source>
</evidence>
<dbReference type="InterPro" id="IPR007568">
    <property type="entry name" value="RTA1"/>
</dbReference>
<dbReference type="HOGENOM" id="CLU_033465_5_1_1"/>
<protein>
    <submittedName>
        <fullName evidence="6">Putative rta1 domain-containing protein</fullName>
    </submittedName>
</protein>
<accession>R8BUP1</accession>
<dbReference type="AlphaFoldDB" id="R8BUP1"/>
<keyword evidence="4 5" id="KW-0472">Membrane</keyword>
<evidence type="ECO:0000313" key="6">
    <source>
        <dbReference type="EMBL" id="EOO03091.1"/>
    </source>
</evidence>
<sequence length="169" mass="19188">MLTRVIGGGRLADAKTKGDRNTGQTIILVGLFIQVAFFGLFIIVTCIFHYRIVQKPTARTYSLTVPWRGFLKALYAASVLIMIRSIFRVIEYIMGKDGELQSKEVYLYIFDALLMFSVAALFNALHPSRIISSHRKLVNPFSDSESQSDEYHMSRVDGDREVHTMGYVQ</sequence>
<dbReference type="GO" id="GO:0016020">
    <property type="term" value="C:membrane"/>
    <property type="evidence" value="ECO:0007669"/>
    <property type="project" value="UniProtKB-SubCell"/>
</dbReference>
<evidence type="ECO:0000256" key="1">
    <source>
        <dbReference type="ARBA" id="ARBA00004141"/>
    </source>
</evidence>
<dbReference type="EMBL" id="KB932863">
    <property type="protein sequence ID" value="EOO03091.1"/>
    <property type="molecule type" value="Genomic_DNA"/>
</dbReference>
<gene>
    <name evidence="6" type="ORF">UCRPA7_1400</name>
</gene>
<evidence type="ECO:0000256" key="5">
    <source>
        <dbReference type="SAM" id="Phobius"/>
    </source>
</evidence>
<comment type="subcellular location">
    <subcellularLocation>
        <location evidence="1">Membrane</location>
        <topology evidence="1">Multi-pass membrane protein</topology>
    </subcellularLocation>
</comment>
<dbReference type="RefSeq" id="XP_007912172.1">
    <property type="nucleotide sequence ID" value="XM_007913981.1"/>
</dbReference>
<dbReference type="Pfam" id="PF04479">
    <property type="entry name" value="RTA1"/>
    <property type="match status" value="1"/>
</dbReference>
<evidence type="ECO:0000313" key="7">
    <source>
        <dbReference type="Proteomes" id="UP000014074"/>
    </source>
</evidence>
<keyword evidence="3 5" id="KW-1133">Transmembrane helix</keyword>
<evidence type="ECO:0000256" key="4">
    <source>
        <dbReference type="ARBA" id="ARBA00023136"/>
    </source>
</evidence>
<reference evidence="7" key="1">
    <citation type="journal article" date="2013" name="Genome Announc.">
        <title>Draft genome sequence of the ascomycete Phaeoacremonium aleophilum strain UCR-PA7, a causal agent of the esca disease complex in grapevines.</title>
        <authorList>
            <person name="Blanco-Ulate B."/>
            <person name="Rolshausen P."/>
            <person name="Cantu D."/>
        </authorList>
    </citation>
    <scope>NUCLEOTIDE SEQUENCE [LARGE SCALE GENOMIC DNA]</scope>
    <source>
        <strain evidence="7">UCR-PA7</strain>
    </source>
</reference>
<keyword evidence="2 5" id="KW-0812">Transmembrane</keyword>
<dbReference type="OrthoDB" id="3358017at2759"/>
<feature type="transmembrane region" description="Helical" evidence="5">
    <location>
        <begin position="26"/>
        <end position="52"/>
    </location>
</feature>
<dbReference type="eggNOG" id="ENOG502QURG">
    <property type="taxonomic scope" value="Eukaryota"/>
</dbReference>
<organism evidence="6 7">
    <name type="scientific">Phaeoacremonium minimum (strain UCR-PA7)</name>
    <name type="common">Esca disease fungus</name>
    <name type="synonym">Togninia minima</name>
    <dbReference type="NCBI Taxonomy" id="1286976"/>
    <lineage>
        <taxon>Eukaryota</taxon>
        <taxon>Fungi</taxon>
        <taxon>Dikarya</taxon>
        <taxon>Ascomycota</taxon>
        <taxon>Pezizomycotina</taxon>
        <taxon>Sordariomycetes</taxon>
        <taxon>Sordariomycetidae</taxon>
        <taxon>Togniniales</taxon>
        <taxon>Togniniaceae</taxon>
        <taxon>Phaeoacremonium</taxon>
    </lineage>
</organism>
<feature type="transmembrane region" description="Helical" evidence="5">
    <location>
        <begin position="105"/>
        <end position="125"/>
    </location>
</feature>
<keyword evidence="7" id="KW-1185">Reference proteome</keyword>
<evidence type="ECO:0000256" key="3">
    <source>
        <dbReference type="ARBA" id="ARBA00022989"/>
    </source>
</evidence>
<name>R8BUP1_PHAM7</name>
<feature type="transmembrane region" description="Helical" evidence="5">
    <location>
        <begin position="73"/>
        <end position="93"/>
    </location>
</feature>
<dbReference type="KEGG" id="tmn:UCRPA7_1400"/>
<dbReference type="Proteomes" id="UP000014074">
    <property type="component" value="Unassembled WGS sequence"/>
</dbReference>
<dbReference type="PANTHER" id="PTHR31465:SF35">
    <property type="entry name" value="RTA1 DOMAIN PROTEIN-RELATED"/>
    <property type="match status" value="1"/>
</dbReference>
<dbReference type="PANTHER" id="PTHR31465">
    <property type="entry name" value="PROTEIN RTA1-RELATED"/>
    <property type="match status" value="1"/>
</dbReference>
<proteinExistence type="predicted"/>